<evidence type="ECO:0000256" key="1">
    <source>
        <dbReference type="SAM" id="MobiDB-lite"/>
    </source>
</evidence>
<dbReference type="Proteomes" id="UP000306954">
    <property type="component" value="Unassembled WGS sequence"/>
</dbReference>
<organism evidence="2 3">
    <name type="scientific">Wallemia ichthyophaga</name>
    <dbReference type="NCBI Taxonomy" id="245174"/>
    <lineage>
        <taxon>Eukaryota</taxon>
        <taxon>Fungi</taxon>
        <taxon>Dikarya</taxon>
        <taxon>Basidiomycota</taxon>
        <taxon>Wallemiomycotina</taxon>
        <taxon>Wallemiomycetes</taxon>
        <taxon>Wallemiales</taxon>
        <taxon>Wallemiaceae</taxon>
        <taxon>Wallemia</taxon>
    </lineage>
</organism>
<name>A0A4T0HC92_WALIC</name>
<evidence type="ECO:0008006" key="4">
    <source>
        <dbReference type="Google" id="ProtNLM"/>
    </source>
</evidence>
<dbReference type="AlphaFoldDB" id="A0A4T0HC92"/>
<feature type="compositionally biased region" description="Low complexity" evidence="1">
    <location>
        <begin position="334"/>
        <end position="350"/>
    </location>
</feature>
<accession>A0A4T0HC92</accession>
<protein>
    <recommendedName>
        <fullName evidence="4">COP9 signalosome complex subunit 3</fullName>
    </recommendedName>
</protein>
<gene>
    <name evidence="2" type="ORF">E3P90_01720</name>
</gene>
<evidence type="ECO:0000313" key="3">
    <source>
        <dbReference type="Proteomes" id="UP000306954"/>
    </source>
</evidence>
<sequence>MTTPSNQITEFVERYNAAQGQEHSQTQSHPPHQSPAINLAQQLKSHSTQHPLTDADVAYLSAQLHPLHHPGVFMYTTTLYTRQLLSDLANTQGTNTHTNTSIASQYHSSQHHAHNTPTAHLRVWAEVVVELSEQLHALAKLIGSVKSSLPALHSLLYSLTGGAVNELTGVHRVFTQACIDAHMPTYAMGVVEGALALSSSSSSSSSSNCSLEIPSYTPLTCNDALAFLANAATALLMLGRFEQALFALQMVLAMPLSTSSSSAAPSTCSSSCIPPALLDAAKRSLLTQLIVYGTITPFPKHCGGAERALKKTAPAFHSLLEISIGERDKERDSLAQSQSQLQSQSQSLSQPHTLSFNSRSHTTMLYLEVLRKNSTAFASEGGVSETANETEAAHLARLAQDSLWASLVACYADVYSSIPVAHLAAELGEYGEHAHMREDTHTDTHPHSHTSSLSPFLQRIASAIALGRVQARIDGVAQVVHFDVGEKSETNTKSDEKLVGSRLESAIKHSLIAQQHVLALDRHLALHPLFVKHHIAKTEQGERRRRDKEGDEDGEQENEKDKDSDEMVLSEGDE</sequence>
<dbReference type="EMBL" id="SPOF01000015">
    <property type="protein sequence ID" value="TIB13248.1"/>
    <property type="molecule type" value="Genomic_DNA"/>
</dbReference>
<feature type="region of interest" description="Disordered" evidence="1">
    <location>
        <begin position="537"/>
        <end position="574"/>
    </location>
</feature>
<proteinExistence type="predicted"/>
<reference evidence="2 3" key="1">
    <citation type="submission" date="2019-03" db="EMBL/GenBank/DDBJ databases">
        <title>Sequencing 23 genomes of Wallemia ichthyophaga.</title>
        <authorList>
            <person name="Gostincar C."/>
        </authorList>
    </citation>
    <scope>NUCLEOTIDE SEQUENCE [LARGE SCALE GENOMIC DNA]</scope>
    <source>
        <strain evidence="2 3">EXF-8621</strain>
    </source>
</reference>
<comment type="caution">
    <text evidence="2">The sequence shown here is derived from an EMBL/GenBank/DDBJ whole genome shotgun (WGS) entry which is preliminary data.</text>
</comment>
<feature type="compositionally biased region" description="Basic and acidic residues" evidence="1">
    <location>
        <begin position="537"/>
        <end position="549"/>
    </location>
</feature>
<evidence type="ECO:0000313" key="2">
    <source>
        <dbReference type="EMBL" id="TIB13248.1"/>
    </source>
</evidence>
<feature type="region of interest" description="Disordered" evidence="1">
    <location>
        <begin position="331"/>
        <end position="354"/>
    </location>
</feature>